<dbReference type="PROSITE" id="PS50305">
    <property type="entry name" value="SIRTUIN"/>
    <property type="match status" value="1"/>
</dbReference>
<evidence type="ECO:0000256" key="6">
    <source>
        <dbReference type="ARBA" id="ARBA00023027"/>
    </source>
</evidence>
<comment type="similarity">
    <text evidence="1">Belongs to the sirtuin family. Class I subfamily.</text>
</comment>
<dbReference type="Proteomes" id="UP001270362">
    <property type="component" value="Unassembled WGS sequence"/>
</dbReference>
<evidence type="ECO:0000313" key="11">
    <source>
        <dbReference type="Proteomes" id="UP001270362"/>
    </source>
</evidence>
<dbReference type="PANTHER" id="PTHR11085:SF12">
    <property type="entry name" value="NAD-DEPENDENT PROTEIN DEACYLASE SIRTUIN-6"/>
    <property type="match status" value="1"/>
</dbReference>
<dbReference type="GO" id="GO:0003714">
    <property type="term" value="F:transcription corepressor activity"/>
    <property type="evidence" value="ECO:0007669"/>
    <property type="project" value="TreeGrafter"/>
</dbReference>
<dbReference type="Gene3D" id="3.30.1600.10">
    <property type="entry name" value="SIR2/SIRT2 'Small Domain"/>
    <property type="match status" value="1"/>
</dbReference>
<feature type="active site" description="Proton acceptor" evidence="8">
    <location>
        <position position="124"/>
    </location>
</feature>
<evidence type="ECO:0000259" key="9">
    <source>
        <dbReference type="PROSITE" id="PS50305"/>
    </source>
</evidence>
<reference evidence="10" key="2">
    <citation type="submission" date="2023-06" db="EMBL/GenBank/DDBJ databases">
        <authorList>
            <consortium name="Lawrence Berkeley National Laboratory"/>
            <person name="Haridas S."/>
            <person name="Hensen N."/>
            <person name="Bonometti L."/>
            <person name="Westerberg I."/>
            <person name="Brannstrom I.O."/>
            <person name="Guillou S."/>
            <person name="Cros-Aarteil S."/>
            <person name="Calhoun S."/>
            <person name="Kuo A."/>
            <person name="Mondo S."/>
            <person name="Pangilinan J."/>
            <person name="Riley R."/>
            <person name="Labutti K."/>
            <person name="Andreopoulos B."/>
            <person name="Lipzen A."/>
            <person name="Chen C."/>
            <person name="Yanf M."/>
            <person name="Daum C."/>
            <person name="Ng V."/>
            <person name="Clum A."/>
            <person name="Steindorff A."/>
            <person name="Ohm R."/>
            <person name="Martin F."/>
            <person name="Silar P."/>
            <person name="Natvig D."/>
            <person name="Lalanne C."/>
            <person name="Gautier V."/>
            <person name="Ament-Velasquez S.L."/>
            <person name="Kruys A."/>
            <person name="Hutchinson M.I."/>
            <person name="Powell A.J."/>
            <person name="Barry K."/>
            <person name="Miller A.N."/>
            <person name="Grigoriev I.V."/>
            <person name="Debuchy R."/>
            <person name="Gladieux P."/>
            <person name="Thoren M.H."/>
            <person name="Johannesson H."/>
        </authorList>
    </citation>
    <scope>NUCLEOTIDE SEQUENCE</scope>
    <source>
        <strain evidence="10">CBS 314.62</strain>
    </source>
</reference>
<evidence type="ECO:0000256" key="1">
    <source>
        <dbReference type="ARBA" id="ARBA00006924"/>
    </source>
</evidence>
<dbReference type="GO" id="GO:0017136">
    <property type="term" value="F:histone deacetylase activity, NAD-dependent"/>
    <property type="evidence" value="ECO:0007669"/>
    <property type="project" value="TreeGrafter"/>
</dbReference>
<feature type="binding site" evidence="8">
    <location>
        <position position="135"/>
    </location>
    <ligand>
        <name>Zn(2+)</name>
        <dbReference type="ChEBI" id="CHEBI:29105"/>
    </ligand>
</feature>
<dbReference type="InterPro" id="IPR050134">
    <property type="entry name" value="NAD-dep_sirtuin_deacylases"/>
</dbReference>
<dbReference type="Gene3D" id="3.40.50.1220">
    <property type="entry name" value="TPP-binding domain"/>
    <property type="match status" value="1"/>
</dbReference>
<evidence type="ECO:0000256" key="4">
    <source>
        <dbReference type="ARBA" id="ARBA00022723"/>
    </source>
</evidence>
<reference evidence="10" key="1">
    <citation type="journal article" date="2023" name="Mol. Phylogenet. Evol.">
        <title>Genome-scale phylogeny and comparative genomics of the fungal order Sordariales.</title>
        <authorList>
            <person name="Hensen N."/>
            <person name="Bonometti L."/>
            <person name="Westerberg I."/>
            <person name="Brannstrom I.O."/>
            <person name="Guillou S."/>
            <person name="Cros-Aarteil S."/>
            <person name="Calhoun S."/>
            <person name="Haridas S."/>
            <person name="Kuo A."/>
            <person name="Mondo S."/>
            <person name="Pangilinan J."/>
            <person name="Riley R."/>
            <person name="LaButti K."/>
            <person name="Andreopoulos B."/>
            <person name="Lipzen A."/>
            <person name="Chen C."/>
            <person name="Yan M."/>
            <person name="Daum C."/>
            <person name="Ng V."/>
            <person name="Clum A."/>
            <person name="Steindorff A."/>
            <person name="Ohm R.A."/>
            <person name="Martin F."/>
            <person name="Silar P."/>
            <person name="Natvig D.O."/>
            <person name="Lalanne C."/>
            <person name="Gautier V."/>
            <person name="Ament-Velasquez S.L."/>
            <person name="Kruys A."/>
            <person name="Hutchinson M.I."/>
            <person name="Powell A.J."/>
            <person name="Barry K."/>
            <person name="Miller A.N."/>
            <person name="Grigoriev I.V."/>
            <person name="Debuchy R."/>
            <person name="Gladieux P."/>
            <person name="Hiltunen Thoren M."/>
            <person name="Johannesson H."/>
        </authorList>
    </citation>
    <scope>NUCLEOTIDE SEQUENCE</scope>
    <source>
        <strain evidence="10">CBS 314.62</strain>
    </source>
</reference>
<dbReference type="AlphaFoldDB" id="A0AAE0XA54"/>
<keyword evidence="5 8" id="KW-0862">Zinc</keyword>
<dbReference type="GO" id="GO:0046872">
    <property type="term" value="F:metal ion binding"/>
    <property type="evidence" value="ECO:0007669"/>
    <property type="project" value="UniProtKB-KW"/>
</dbReference>
<dbReference type="GO" id="GO:0005634">
    <property type="term" value="C:nucleus"/>
    <property type="evidence" value="ECO:0007669"/>
    <property type="project" value="TreeGrafter"/>
</dbReference>
<feature type="domain" description="Deacetylase sirtuin-type" evidence="9">
    <location>
        <begin position="17"/>
        <end position="290"/>
    </location>
</feature>
<name>A0AAE0XA54_9PEZI</name>
<evidence type="ECO:0000313" key="10">
    <source>
        <dbReference type="EMBL" id="KAK3688813.1"/>
    </source>
</evidence>
<feature type="binding site" evidence="8">
    <location>
        <position position="190"/>
    </location>
    <ligand>
        <name>Zn(2+)</name>
        <dbReference type="ChEBI" id="CHEBI:29105"/>
    </ligand>
</feature>
<dbReference type="GO" id="GO:0000122">
    <property type="term" value="P:negative regulation of transcription by RNA polymerase II"/>
    <property type="evidence" value="ECO:0007669"/>
    <property type="project" value="TreeGrafter"/>
</dbReference>
<dbReference type="FunFam" id="3.40.50.1220:FF:000038">
    <property type="entry name" value="NAD-dependent protein deacetylase sirtuin-6 isoform X2"/>
    <property type="match status" value="1"/>
</dbReference>
<keyword evidence="6" id="KW-0520">NAD</keyword>
<dbReference type="PANTHER" id="PTHR11085">
    <property type="entry name" value="NAD-DEPENDENT PROTEIN DEACYLASE SIRTUIN-5, MITOCHONDRIAL-RELATED"/>
    <property type="match status" value="1"/>
</dbReference>
<dbReference type="Pfam" id="PF02146">
    <property type="entry name" value="SIR2"/>
    <property type="match status" value="1"/>
</dbReference>
<keyword evidence="4 8" id="KW-0479">Metal-binding</keyword>
<sequence length="408" mass="44649">MASSAPKIAEEERFDAPEEVDRKAQILADRIRTSNHFIVFTGAGVSTSAGIPDFRGPDGVWTRRAQGRDGPSKGTSTLQAVPTPTHMALVELQNRGLLKHLVSQNCDGLHRRSGMLPSMLSELHGNSNLEYCKDCKTEYLRGTFAPSSSISPSPGQLLDGNHCTPNNFRAVAPYTKTVHDHRTRRKCALCSGPLLDSIINFHEPLPPLTLARAFAEAERADLCLVLGSSLTVTPANEIPETTGRRRCKNGGLAICNLQSTPLDSLVGRDLRVYATADDLMTRVMAKLGMAVPDFVLRRRVVVEERVAEGGKWEVAVLGLDGEKTPATFLRTVRLGYNRRVVREEPFVFAVQQRGGARVDVGTVLRFELEFMGHYGEPGLEIAFEVGEELDEMDVDAWLMLGVDGGRAG</sequence>
<evidence type="ECO:0000256" key="8">
    <source>
        <dbReference type="PROSITE-ProRule" id="PRU00236"/>
    </source>
</evidence>
<comment type="similarity">
    <text evidence="7">Belongs to the sirtuin family. Class IV subfamily.</text>
</comment>
<feature type="binding site" evidence="8">
    <location>
        <position position="187"/>
    </location>
    <ligand>
        <name>Zn(2+)</name>
        <dbReference type="ChEBI" id="CHEBI:29105"/>
    </ligand>
</feature>
<protein>
    <recommendedName>
        <fullName evidence="2">protein acetyllysine N-acetyltransferase</fullName>
        <ecNumber evidence="2">2.3.1.286</ecNumber>
    </recommendedName>
</protein>
<keyword evidence="11" id="KW-1185">Reference proteome</keyword>
<feature type="binding site" evidence="8">
    <location>
        <position position="132"/>
    </location>
    <ligand>
        <name>Zn(2+)</name>
        <dbReference type="ChEBI" id="CHEBI:29105"/>
    </ligand>
</feature>
<accession>A0AAE0XA54</accession>
<evidence type="ECO:0000256" key="3">
    <source>
        <dbReference type="ARBA" id="ARBA00022679"/>
    </source>
</evidence>
<dbReference type="InterPro" id="IPR003000">
    <property type="entry name" value="Sirtuin"/>
</dbReference>
<dbReference type="EMBL" id="JAULSO010000002">
    <property type="protein sequence ID" value="KAK3688813.1"/>
    <property type="molecule type" value="Genomic_DNA"/>
</dbReference>
<dbReference type="InterPro" id="IPR026590">
    <property type="entry name" value="Ssirtuin_cat_dom"/>
</dbReference>
<keyword evidence="3" id="KW-0808">Transferase</keyword>
<dbReference type="InterPro" id="IPR029035">
    <property type="entry name" value="DHS-like_NAD/FAD-binding_dom"/>
</dbReference>
<proteinExistence type="inferred from homology"/>
<evidence type="ECO:0000256" key="5">
    <source>
        <dbReference type="ARBA" id="ARBA00022833"/>
    </source>
</evidence>
<dbReference type="GO" id="GO:0070403">
    <property type="term" value="F:NAD+ binding"/>
    <property type="evidence" value="ECO:0007669"/>
    <property type="project" value="InterPro"/>
</dbReference>
<dbReference type="InterPro" id="IPR026591">
    <property type="entry name" value="Sirtuin_cat_small_dom_sf"/>
</dbReference>
<evidence type="ECO:0000256" key="2">
    <source>
        <dbReference type="ARBA" id="ARBA00012928"/>
    </source>
</evidence>
<dbReference type="SUPFAM" id="SSF52467">
    <property type="entry name" value="DHS-like NAD/FAD-binding domain"/>
    <property type="match status" value="1"/>
</dbReference>
<comment type="caution">
    <text evidence="10">The sequence shown here is derived from an EMBL/GenBank/DDBJ whole genome shotgun (WGS) entry which is preliminary data.</text>
</comment>
<evidence type="ECO:0000256" key="7">
    <source>
        <dbReference type="ARBA" id="ARBA00038170"/>
    </source>
</evidence>
<dbReference type="EC" id="2.3.1.286" evidence="2"/>
<gene>
    <name evidence="10" type="ORF">B0T22DRAFT_440337</name>
</gene>
<organism evidence="10 11">
    <name type="scientific">Podospora appendiculata</name>
    <dbReference type="NCBI Taxonomy" id="314037"/>
    <lineage>
        <taxon>Eukaryota</taxon>
        <taxon>Fungi</taxon>
        <taxon>Dikarya</taxon>
        <taxon>Ascomycota</taxon>
        <taxon>Pezizomycotina</taxon>
        <taxon>Sordariomycetes</taxon>
        <taxon>Sordariomycetidae</taxon>
        <taxon>Sordariales</taxon>
        <taxon>Podosporaceae</taxon>
        <taxon>Podospora</taxon>
    </lineage>
</organism>